<accession>A0A316BRM9</accession>
<comment type="caution">
    <text evidence="6">The sequence shown here is derived from an EMBL/GenBank/DDBJ whole genome shotgun (WGS) entry which is preliminary data.</text>
</comment>
<comment type="similarity">
    <text evidence="1">Belongs to the iron-containing alcohol dehydrogenase family.</text>
</comment>
<dbReference type="InterPro" id="IPR001670">
    <property type="entry name" value="ADH_Fe/GldA"/>
</dbReference>
<evidence type="ECO:0000256" key="3">
    <source>
        <dbReference type="ARBA" id="ARBA00023027"/>
    </source>
</evidence>
<sequence>MQPFVYNSAPSRVIFGRGASRSLAAELDRLGLKRALVLSTPQQEEQSLSIASNLEWRLAGSFHEAAMHTPSEVTAVGVRRASEVNADCLVAIGGGSTIGLGKAIAWRTDLPQVVVPTTYAGSEMTPILGQTEDGLKTTIRNPKIQPQTVIYDVDLTLTLPAQISVTSGLNAAAHAAEALYARDRNPVISLLAEEAIRVLTQALPRIVDDERNVEARSEALYGAWLCGICLGSAGMALHHKLCHTLGGSFNLPHAATHCVVLPYALDYNRTEIPEAMAAMSRAMGGVDAARGFRALAKNLGAPTSLQALGFEEADIARAAELATENAYWNPRPIELAPIRTLLTHAWRGDDL</sequence>
<dbReference type="InterPro" id="IPR056798">
    <property type="entry name" value="ADH_Fe_C"/>
</dbReference>
<organism evidence="6 7">
    <name type="scientific">Pseudaminobacter salicylatoxidans</name>
    <dbReference type="NCBI Taxonomy" id="93369"/>
    <lineage>
        <taxon>Bacteria</taxon>
        <taxon>Pseudomonadati</taxon>
        <taxon>Pseudomonadota</taxon>
        <taxon>Alphaproteobacteria</taxon>
        <taxon>Hyphomicrobiales</taxon>
        <taxon>Phyllobacteriaceae</taxon>
        <taxon>Pseudaminobacter</taxon>
    </lineage>
</organism>
<dbReference type="Pfam" id="PF25137">
    <property type="entry name" value="ADH_Fe_C"/>
    <property type="match status" value="1"/>
</dbReference>
<dbReference type="OrthoDB" id="3812122at2"/>
<feature type="domain" description="Alcohol dehydrogenase iron-type/glycerol dehydrogenase GldA" evidence="4">
    <location>
        <begin position="10"/>
        <end position="152"/>
    </location>
</feature>
<dbReference type="InterPro" id="IPR039697">
    <property type="entry name" value="Alcohol_dehydrogenase_Fe"/>
</dbReference>
<dbReference type="Proteomes" id="UP000245396">
    <property type="component" value="Unassembled WGS sequence"/>
</dbReference>
<dbReference type="RefSeq" id="WP_109614748.1">
    <property type="nucleotide sequence ID" value="NZ_QGGG01000024.1"/>
</dbReference>
<dbReference type="SUPFAM" id="SSF56796">
    <property type="entry name" value="Dehydroquinate synthase-like"/>
    <property type="match status" value="1"/>
</dbReference>
<gene>
    <name evidence="6" type="ORF">C7441_12410</name>
</gene>
<dbReference type="GO" id="GO:0004022">
    <property type="term" value="F:alcohol dehydrogenase (NAD+) activity"/>
    <property type="evidence" value="ECO:0007669"/>
    <property type="project" value="TreeGrafter"/>
</dbReference>
<dbReference type="EMBL" id="QGGG01000024">
    <property type="protein sequence ID" value="PWJ74135.1"/>
    <property type="molecule type" value="Genomic_DNA"/>
</dbReference>
<evidence type="ECO:0000259" key="5">
    <source>
        <dbReference type="Pfam" id="PF25137"/>
    </source>
</evidence>
<reference evidence="6 7" key="1">
    <citation type="submission" date="2018-05" db="EMBL/GenBank/DDBJ databases">
        <title>Genomic Encyclopedia of Type Strains, Phase IV (KMG-IV): sequencing the most valuable type-strain genomes for metagenomic binning, comparative biology and taxonomic classification.</title>
        <authorList>
            <person name="Goeker M."/>
        </authorList>
    </citation>
    <scope>NUCLEOTIDE SEQUENCE [LARGE SCALE GENOMIC DNA]</scope>
    <source>
        <strain evidence="6 7">DSM 6986</strain>
    </source>
</reference>
<dbReference type="Gene3D" id="1.20.1090.10">
    <property type="entry name" value="Dehydroquinate synthase-like - alpha domain"/>
    <property type="match status" value="1"/>
</dbReference>
<name>A0A316BRM9_PSESE</name>
<dbReference type="PANTHER" id="PTHR11496:SF102">
    <property type="entry name" value="ALCOHOL DEHYDROGENASE 4"/>
    <property type="match status" value="1"/>
</dbReference>
<keyword evidence="2" id="KW-0560">Oxidoreductase</keyword>
<evidence type="ECO:0000256" key="2">
    <source>
        <dbReference type="ARBA" id="ARBA00023002"/>
    </source>
</evidence>
<dbReference type="CDD" id="cd08177">
    <property type="entry name" value="MAR"/>
    <property type="match status" value="1"/>
</dbReference>
<dbReference type="GO" id="GO:0018506">
    <property type="term" value="F:maleylacetate reductase activity"/>
    <property type="evidence" value="ECO:0007669"/>
    <property type="project" value="InterPro"/>
</dbReference>
<evidence type="ECO:0000313" key="6">
    <source>
        <dbReference type="EMBL" id="PWJ74135.1"/>
    </source>
</evidence>
<dbReference type="PANTHER" id="PTHR11496">
    <property type="entry name" value="ALCOHOL DEHYDROGENASE"/>
    <property type="match status" value="1"/>
</dbReference>
<dbReference type="Pfam" id="PF00465">
    <property type="entry name" value="Fe-ADH"/>
    <property type="match status" value="1"/>
</dbReference>
<dbReference type="GO" id="GO:0046872">
    <property type="term" value="F:metal ion binding"/>
    <property type="evidence" value="ECO:0007669"/>
    <property type="project" value="InterPro"/>
</dbReference>
<protein>
    <submittedName>
        <fullName evidence="6">Maleylacetate reductase</fullName>
    </submittedName>
</protein>
<evidence type="ECO:0000259" key="4">
    <source>
        <dbReference type="Pfam" id="PF00465"/>
    </source>
</evidence>
<dbReference type="Gene3D" id="3.40.50.1970">
    <property type="match status" value="1"/>
</dbReference>
<feature type="domain" description="Fe-containing alcohol dehydrogenase-like C-terminal" evidence="5">
    <location>
        <begin position="165"/>
        <end position="345"/>
    </location>
</feature>
<dbReference type="InterPro" id="IPR034786">
    <property type="entry name" value="MAR"/>
</dbReference>
<keyword evidence="3" id="KW-0520">NAD</keyword>
<keyword evidence="7" id="KW-1185">Reference proteome</keyword>
<evidence type="ECO:0000256" key="1">
    <source>
        <dbReference type="ARBA" id="ARBA00007358"/>
    </source>
</evidence>
<dbReference type="AlphaFoldDB" id="A0A316BRM9"/>
<proteinExistence type="inferred from homology"/>
<evidence type="ECO:0000313" key="7">
    <source>
        <dbReference type="Proteomes" id="UP000245396"/>
    </source>
</evidence>